<protein>
    <submittedName>
        <fullName evidence="6">MYLK_3 protein</fullName>
    </submittedName>
</protein>
<evidence type="ECO:0000256" key="1">
    <source>
        <dbReference type="ARBA" id="ARBA00004496"/>
    </source>
</evidence>
<feature type="region of interest" description="Disordered" evidence="4">
    <location>
        <begin position="111"/>
        <end position="131"/>
    </location>
</feature>
<keyword evidence="2" id="KW-0963">Cytoplasm</keyword>
<proteinExistence type="predicted"/>
<name>A0A0C9QJT5_9HYME</name>
<organism evidence="6">
    <name type="scientific">Fopius arisanus</name>
    <dbReference type="NCBI Taxonomy" id="64838"/>
    <lineage>
        <taxon>Eukaryota</taxon>
        <taxon>Metazoa</taxon>
        <taxon>Ecdysozoa</taxon>
        <taxon>Arthropoda</taxon>
        <taxon>Hexapoda</taxon>
        <taxon>Insecta</taxon>
        <taxon>Pterygota</taxon>
        <taxon>Neoptera</taxon>
        <taxon>Endopterygota</taxon>
        <taxon>Hymenoptera</taxon>
        <taxon>Apocrita</taxon>
        <taxon>Ichneumonoidea</taxon>
        <taxon>Braconidae</taxon>
        <taxon>Opiinae</taxon>
        <taxon>Fopius</taxon>
    </lineage>
</organism>
<dbReference type="PANTHER" id="PTHR47633:SF4">
    <property type="entry name" value="MYOPALLADIN ISOFORM X1"/>
    <property type="match status" value="1"/>
</dbReference>
<keyword evidence="3" id="KW-0393">Immunoglobulin domain</keyword>
<evidence type="ECO:0000256" key="2">
    <source>
        <dbReference type="ARBA" id="ARBA00022490"/>
    </source>
</evidence>
<dbReference type="FunFam" id="2.60.40.10:FF:000425">
    <property type="entry name" value="Myosin light chain kinase"/>
    <property type="match status" value="1"/>
</dbReference>
<dbReference type="PROSITE" id="PS50835">
    <property type="entry name" value="IG_LIKE"/>
    <property type="match status" value="1"/>
</dbReference>
<evidence type="ECO:0000256" key="4">
    <source>
        <dbReference type="SAM" id="MobiDB-lite"/>
    </source>
</evidence>
<dbReference type="InterPro" id="IPR013783">
    <property type="entry name" value="Ig-like_fold"/>
</dbReference>
<evidence type="ECO:0000259" key="5">
    <source>
        <dbReference type="PROSITE" id="PS50835"/>
    </source>
</evidence>
<dbReference type="Pfam" id="PF07679">
    <property type="entry name" value="I-set"/>
    <property type="match status" value="1"/>
</dbReference>
<dbReference type="AlphaFoldDB" id="A0A0C9QJT5"/>
<evidence type="ECO:0000256" key="3">
    <source>
        <dbReference type="ARBA" id="ARBA00023319"/>
    </source>
</evidence>
<dbReference type="SUPFAM" id="SSF48726">
    <property type="entry name" value="Immunoglobulin"/>
    <property type="match status" value="1"/>
</dbReference>
<accession>A0A0C9QJT5</accession>
<comment type="subcellular location">
    <subcellularLocation>
        <location evidence="1">Cytoplasm</location>
    </subcellularLocation>
</comment>
<dbReference type="InterPro" id="IPR007110">
    <property type="entry name" value="Ig-like_dom"/>
</dbReference>
<dbReference type="Gene3D" id="2.60.40.10">
    <property type="entry name" value="Immunoglobulins"/>
    <property type="match status" value="1"/>
</dbReference>
<feature type="domain" description="Ig-like" evidence="5">
    <location>
        <begin position="1"/>
        <end position="87"/>
    </location>
</feature>
<dbReference type="PANTHER" id="PTHR47633">
    <property type="entry name" value="IMMUNOGLOBULIN"/>
    <property type="match status" value="1"/>
</dbReference>
<dbReference type="GO" id="GO:0005737">
    <property type="term" value="C:cytoplasm"/>
    <property type="evidence" value="ECO:0007669"/>
    <property type="project" value="UniProtKB-SubCell"/>
</dbReference>
<evidence type="ECO:0000313" key="6">
    <source>
        <dbReference type="EMBL" id="JAG70634.1"/>
    </source>
</evidence>
<dbReference type="EMBL" id="GBYB01000867">
    <property type="protein sequence ID" value="JAG70634.1"/>
    <property type="molecule type" value="Transcribed_RNA"/>
</dbReference>
<dbReference type="InterPro" id="IPR013098">
    <property type="entry name" value="Ig_I-set"/>
</dbReference>
<reference evidence="6" key="1">
    <citation type="submission" date="2015-01" db="EMBL/GenBank/DDBJ databases">
        <title>Transcriptome Assembly of Fopius arisanus.</title>
        <authorList>
            <person name="Geib S."/>
        </authorList>
    </citation>
    <scope>NUCLEOTIDE SEQUENCE</scope>
</reference>
<dbReference type="InterPro" id="IPR036179">
    <property type="entry name" value="Ig-like_dom_sf"/>
</dbReference>
<sequence length="131" mass="14333">MVDQKLNEGDTLKLAVQISGTPDPDIKWFKDGKEVSADARIKITRDSQRKESYDLTLNLLKGSDGGTYEVRAENEMGSVVCKSKVIVLTKTEATADSLGDDSMKKVGVDEDILIEKPDSEGPEGKNERSTL</sequence>
<gene>
    <name evidence="6" type="primary">MYLK_3</name>
    <name evidence="6" type="ORF">g.47618</name>
</gene>
<dbReference type="InterPro" id="IPR003598">
    <property type="entry name" value="Ig_sub2"/>
</dbReference>
<dbReference type="SMART" id="SM00408">
    <property type="entry name" value="IGc2"/>
    <property type="match status" value="1"/>
</dbReference>